<dbReference type="RefSeq" id="WP_174949933.1">
    <property type="nucleotide sequence ID" value="NZ_CABVQH010000004.1"/>
</dbReference>
<organism evidence="1 2">
    <name type="scientific">Burkholderia lata (strain ATCC 17760 / DSM 23089 / LMG 22485 / NCIMB 9086 / R18194 / 383)</name>
    <dbReference type="NCBI Taxonomy" id="482957"/>
    <lineage>
        <taxon>Bacteria</taxon>
        <taxon>Pseudomonadati</taxon>
        <taxon>Pseudomonadota</taxon>
        <taxon>Betaproteobacteria</taxon>
        <taxon>Burkholderiales</taxon>
        <taxon>Burkholderiaceae</taxon>
        <taxon>Burkholderia</taxon>
        <taxon>Burkholderia cepacia complex</taxon>
    </lineage>
</organism>
<dbReference type="EMBL" id="CABVQH010000004">
    <property type="protein sequence ID" value="VWC60972.1"/>
    <property type="molecule type" value="Genomic_DNA"/>
</dbReference>
<name>A0A6P2TKD5_BURL3</name>
<evidence type="ECO:0000313" key="1">
    <source>
        <dbReference type="EMBL" id="VWC60972.1"/>
    </source>
</evidence>
<proteinExistence type="predicted"/>
<protein>
    <submittedName>
        <fullName evidence="1">Uncharacterized protein</fullName>
    </submittedName>
</protein>
<dbReference type="Proteomes" id="UP000494260">
    <property type="component" value="Unassembled WGS sequence"/>
</dbReference>
<accession>A0A6P2TKD5</accession>
<evidence type="ECO:0000313" key="2">
    <source>
        <dbReference type="Proteomes" id="UP000494260"/>
    </source>
</evidence>
<gene>
    <name evidence="1" type="ORF">BLA18109_01568</name>
</gene>
<dbReference type="AlphaFoldDB" id="A0A6P2TKD5"/>
<sequence length="121" mass="13123">MVAIVTGQGLGPQSSSSTALGSRGVLGNAAFGQAGEQVYVNAANGNPMLKDRDQLPLGQGINGSVYRAYRGNLDFRGVLRLERSRLHAGLRPAPTKYWFKIKWLLSGCHADGFEAYRQTNR</sequence>
<reference evidence="1 2" key="1">
    <citation type="submission" date="2019-09" db="EMBL/GenBank/DDBJ databases">
        <authorList>
            <person name="Depoorter E."/>
        </authorList>
    </citation>
    <scope>NUCLEOTIDE SEQUENCE [LARGE SCALE GENOMIC DNA]</scope>
    <source>
        <strain evidence="1">R-18109</strain>
    </source>
</reference>